<reference evidence="2" key="1">
    <citation type="submission" date="2013-04" db="EMBL/GenBank/DDBJ databases">
        <authorList>
            <person name="Qu J."/>
            <person name="Murali S.C."/>
            <person name="Bandaranaike D."/>
            <person name="Bellair M."/>
            <person name="Blankenburg K."/>
            <person name="Chao H."/>
            <person name="Dinh H."/>
            <person name="Doddapaneni H."/>
            <person name="Downs B."/>
            <person name="Dugan-Rocha S."/>
            <person name="Elkadiri S."/>
            <person name="Gnanaolivu R.D."/>
            <person name="Hernandez B."/>
            <person name="Javaid M."/>
            <person name="Jayaseelan J.C."/>
            <person name="Lee S."/>
            <person name="Li M."/>
            <person name="Ming W."/>
            <person name="Munidasa M."/>
            <person name="Muniz J."/>
            <person name="Nguyen L."/>
            <person name="Ongeri F."/>
            <person name="Osuji N."/>
            <person name="Pu L.-L."/>
            <person name="Puazo M."/>
            <person name="Qu C."/>
            <person name="Quiroz J."/>
            <person name="Raj R."/>
            <person name="Weissenberger G."/>
            <person name="Xin Y."/>
            <person name="Zou X."/>
            <person name="Han Y."/>
            <person name="Richards S."/>
            <person name="Worley K."/>
            <person name="Muzny D."/>
            <person name="Gibbs R."/>
        </authorList>
    </citation>
    <scope>NUCLEOTIDE SEQUENCE</scope>
    <source>
        <strain evidence="2">Sampled in the wild</strain>
    </source>
</reference>
<evidence type="ECO:0000313" key="2">
    <source>
        <dbReference type="EMBL" id="KAG8233431.1"/>
    </source>
</evidence>
<protein>
    <submittedName>
        <fullName evidence="2">Uncharacterized protein</fullName>
    </submittedName>
</protein>
<gene>
    <name evidence="2" type="ORF">J437_LFUL013425</name>
</gene>
<dbReference type="Proteomes" id="UP000792457">
    <property type="component" value="Unassembled WGS sequence"/>
</dbReference>
<reference evidence="2" key="2">
    <citation type="submission" date="2017-10" db="EMBL/GenBank/DDBJ databases">
        <title>Ladona fulva Genome sequencing and assembly.</title>
        <authorList>
            <person name="Murali S."/>
            <person name="Richards S."/>
            <person name="Bandaranaike D."/>
            <person name="Bellair M."/>
            <person name="Blankenburg K."/>
            <person name="Chao H."/>
            <person name="Dinh H."/>
            <person name="Doddapaneni H."/>
            <person name="Dugan-Rocha S."/>
            <person name="Elkadiri S."/>
            <person name="Gnanaolivu R."/>
            <person name="Hernandez B."/>
            <person name="Skinner E."/>
            <person name="Javaid M."/>
            <person name="Lee S."/>
            <person name="Li M."/>
            <person name="Ming W."/>
            <person name="Munidasa M."/>
            <person name="Muniz J."/>
            <person name="Nguyen L."/>
            <person name="Hughes D."/>
            <person name="Osuji N."/>
            <person name="Pu L.-L."/>
            <person name="Puazo M."/>
            <person name="Qu C."/>
            <person name="Quiroz J."/>
            <person name="Raj R."/>
            <person name="Weissenberger G."/>
            <person name="Xin Y."/>
            <person name="Zou X."/>
            <person name="Han Y."/>
            <person name="Worley K."/>
            <person name="Muzny D."/>
            <person name="Gibbs R."/>
        </authorList>
    </citation>
    <scope>NUCLEOTIDE SEQUENCE</scope>
    <source>
        <strain evidence="2">Sampled in the wild</strain>
    </source>
</reference>
<comment type="caution">
    <text evidence="2">The sequence shown here is derived from an EMBL/GenBank/DDBJ whole genome shotgun (WGS) entry which is preliminary data.</text>
</comment>
<proteinExistence type="predicted"/>
<dbReference type="AlphaFoldDB" id="A0A8K0KE10"/>
<dbReference type="EMBL" id="KZ308717">
    <property type="protein sequence ID" value="KAG8233431.1"/>
    <property type="molecule type" value="Genomic_DNA"/>
</dbReference>
<sequence length="208" mass="21570">MALDHNQALQWVLDRILQFQGKERVEDSQHRWVVYELHDLRHRLKEWTHLQVSKDIYLWPIPRASNRSCSHDGIGPVSTPGPVPWPPGPPGPNGPTPGPPIPGPPIPGLIPGPPIPGPPIPGPPIPGPPIPGPPIPGPIPGPPIPGPPIPGPPKPGPNGPPGPTKIPGLTGLTAPGLSYSGPSYTGGGNGLGYPGLYIAIPPVFGEKG</sequence>
<organism evidence="2 3">
    <name type="scientific">Ladona fulva</name>
    <name type="common">Scarce chaser dragonfly</name>
    <name type="synonym">Libellula fulva</name>
    <dbReference type="NCBI Taxonomy" id="123851"/>
    <lineage>
        <taxon>Eukaryota</taxon>
        <taxon>Metazoa</taxon>
        <taxon>Ecdysozoa</taxon>
        <taxon>Arthropoda</taxon>
        <taxon>Hexapoda</taxon>
        <taxon>Insecta</taxon>
        <taxon>Pterygota</taxon>
        <taxon>Palaeoptera</taxon>
        <taxon>Odonata</taxon>
        <taxon>Epiprocta</taxon>
        <taxon>Anisoptera</taxon>
        <taxon>Libelluloidea</taxon>
        <taxon>Libellulidae</taxon>
        <taxon>Ladona</taxon>
    </lineage>
</organism>
<feature type="compositionally biased region" description="Pro residues" evidence="1">
    <location>
        <begin position="79"/>
        <end position="164"/>
    </location>
</feature>
<keyword evidence="3" id="KW-1185">Reference proteome</keyword>
<evidence type="ECO:0000256" key="1">
    <source>
        <dbReference type="SAM" id="MobiDB-lite"/>
    </source>
</evidence>
<name>A0A8K0KE10_LADFU</name>
<accession>A0A8K0KE10</accession>
<feature type="region of interest" description="Disordered" evidence="1">
    <location>
        <begin position="70"/>
        <end position="191"/>
    </location>
</feature>
<evidence type="ECO:0000313" key="3">
    <source>
        <dbReference type="Proteomes" id="UP000792457"/>
    </source>
</evidence>